<dbReference type="PANTHER" id="PTHR43394:SF1">
    <property type="entry name" value="ATP-BINDING CASSETTE SUB-FAMILY B MEMBER 10, MITOCHONDRIAL"/>
    <property type="match status" value="1"/>
</dbReference>
<reference evidence="4 5" key="1">
    <citation type="submission" date="2017-06" db="EMBL/GenBank/DDBJ databases">
        <title>Investigating the central metabolism of Clostridium thermosuccinogenes.</title>
        <authorList>
            <person name="Koendjbiharie J.G."/>
            <person name="van Kranenburg R."/>
        </authorList>
    </citation>
    <scope>NUCLEOTIDE SEQUENCE [LARGE SCALE GENOMIC DNA]</scope>
    <source>
        <strain evidence="4 5">DSM 5806</strain>
    </source>
</reference>
<dbReference type="PANTHER" id="PTHR43394">
    <property type="entry name" value="ATP-DEPENDENT PERMEASE MDL1, MITOCHONDRIAL"/>
    <property type="match status" value="1"/>
</dbReference>
<dbReference type="SUPFAM" id="SSF52540">
    <property type="entry name" value="P-loop containing nucleoside triphosphate hydrolases"/>
    <property type="match status" value="1"/>
</dbReference>
<dbReference type="OrthoDB" id="1699242at2"/>
<protein>
    <recommendedName>
        <fullName evidence="3">ABC transporter domain-containing protein</fullName>
    </recommendedName>
</protein>
<keyword evidence="1" id="KW-0547">Nucleotide-binding</keyword>
<evidence type="ECO:0000313" key="5">
    <source>
        <dbReference type="Proteomes" id="UP000236151"/>
    </source>
</evidence>
<dbReference type="GO" id="GO:0005524">
    <property type="term" value="F:ATP binding"/>
    <property type="evidence" value="ECO:0007669"/>
    <property type="project" value="UniProtKB-KW"/>
</dbReference>
<dbReference type="Pfam" id="PF00005">
    <property type="entry name" value="ABC_tran"/>
    <property type="match status" value="1"/>
</dbReference>
<keyword evidence="2" id="KW-0067">ATP-binding</keyword>
<keyword evidence="5" id="KW-1185">Reference proteome</keyword>
<dbReference type="EMBL" id="NIOJ01000025">
    <property type="protein sequence ID" value="PNT98642.1"/>
    <property type="molecule type" value="Genomic_DNA"/>
</dbReference>
<dbReference type="GO" id="GO:0015421">
    <property type="term" value="F:ABC-type oligopeptide transporter activity"/>
    <property type="evidence" value="ECO:0007669"/>
    <property type="project" value="TreeGrafter"/>
</dbReference>
<name>A0A2K2FDF8_9CLOT</name>
<dbReference type="InterPro" id="IPR027417">
    <property type="entry name" value="P-loop_NTPase"/>
</dbReference>
<dbReference type="AlphaFoldDB" id="A0A2K2FDF8"/>
<dbReference type="Gene3D" id="3.40.50.300">
    <property type="entry name" value="P-loop containing nucleotide triphosphate hydrolases"/>
    <property type="match status" value="1"/>
</dbReference>
<dbReference type="KEGG" id="cthd:CDO33_18060"/>
<accession>A0A2K2FDF8</accession>
<evidence type="ECO:0000259" key="3">
    <source>
        <dbReference type="PROSITE" id="PS50893"/>
    </source>
</evidence>
<evidence type="ECO:0000313" key="4">
    <source>
        <dbReference type="EMBL" id="PNT98642.1"/>
    </source>
</evidence>
<organism evidence="4 5">
    <name type="scientific">Clostridium thermosuccinogenes</name>
    <dbReference type="NCBI Taxonomy" id="84032"/>
    <lineage>
        <taxon>Bacteria</taxon>
        <taxon>Bacillati</taxon>
        <taxon>Bacillota</taxon>
        <taxon>Clostridia</taxon>
        <taxon>Eubacteriales</taxon>
        <taxon>Clostridiaceae</taxon>
        <taxon>Clostridium</taxon>
    </lineage>
</organism>
<dbReference type="SMART" id="SM00382">
    <property type="entry name" value="AAA"/>
    <property type="match status" value="1"/>
</dbReference>
<dbReference type="InterPro" id="IPR003593">
    <property type="entry name" value="AAA+_ATPase"/>
</dbReference>
<dbReference type="InterPro" id="IPR039421">
    <property type="entry name" value="Type_1_exporter"/>
</dbReference>
<dbReference type="PROSITE" id="PS50893">
    <property type="entry name" value="ABC_TRANSPORTER_2"/>
    <property type="match status" value="1"/>
</dbReference>
<sequence length="243" mass="26955">MCRAESYALKNISLTIPAGQKLAIVGENGAGKTTFVKLLCRIYDPTEGEILLDGINIKDLDYDQYMALFSTVFQDFKLFSFTLKENVALSKSEKAEDKDIEKVLIKAGFGDKLASLPKGIHTNVFKNFEGDGFEPSGGEGQKIALARALYKNSPIVILDEPTAALDPKAEFEIYQNFNDLVAGKTAIYISHRLSSTRFCDKIAVFADGEIVEYGNHKELLQMGKTYAKLFNMQAGYYTDKLIS</sequence>
<dbReference type="InterPro" id="IPR003439">
    <property type="entry name" value="ABC_transporter-like_ATP-bd"/>
</dbReference>
<feature type="domain" description="ABC transporter" evidence="3">
    <location>
        <begin position="1"/>
        <end position="232"/>
    </location>
</feature>
<proteinExistence type="predicted"/>
<dbReference type="RefSeq" id="WP_103081677.1">
    <property type="nucleotide sequence ID" value="NZ_NIOI01000002.1"/>
</dbReference>
<dbReference type="GO" id="GO:0016887">
    <property type="term" value="F:ATP hydrolysis activity"/>
    <property type="evidence" value="ECO:0007669"/>
    <property type="project" value="InterPro"/>
</dbReference>
<comment type="caution">
    <text evidence="4">The sequence shown here is derived from an EMBL/GenBank/DDBJ whole genome shotgun (WGS) entry which is preliminary data.</text>
</comment>
<evidence type="ECO:0000256" key="2">
    <source>
        <dbReference type="ARBA" id="ARBA00022840"/>
    </source>
</evidence>
<evidence type="ECO:0000256" key="1">
    <source>
        <dbReference type="ARBA" id="ARBA00022741"/>
    </source>
</evidence>
<gene>
    <name evidence="4" type="ORF">CDQ84_10385</name>
</gene>
<dbReference type="Proteomes" id="UP000236151">
    <property type="component" value="Unassembled WGS sequence"/>
</dbReference>